<dbReference type="Proteomes" id="UP000799118">
    <property type="component" value="Unassembled WGS sequence"/>
</dbReference>
<organism evidence="2 3">
    <name type="scientific">Gymnopus androsaceus JB14</name>
    <dbReference type="NCBI Taxonomy" id="1447944"/>
    <lineage>
        <taxon>Eukaryota</taxon>
        <taxon>Fungi</taxon>
        <taxon>Dikarya</taxon>
        <taxon>Basidiomycota</taxon>
        <taxon>Agaricomycotina</taxon>
        <taxon>Agaricomycetes</taxon>
        <taxon>Agaricomycetidae</taxon>
        <taxon>Agaricales</taxon>
        <taxon>Marasmiineae</taxon>
        <taxon>Omphalotaceae</taxon>
        <taxon>Gymnopus</taxon>
    </lineage>
</organism>
<protein>
    <submittedName>
        <fullName evidence="2">Uncharacterized protein</fullName>
    </submittedName>
</protein>
<reference evidence="2" key="1">
    <citation type="journal article" date="2019" name="Environ. Microbiol.">
        <title>Fungal ecological strategies reflected in gene transcription - a case study of two litter decomposers.</title>
        <authorList>
            <person name="Barbi F."/>
            <person name="Kohler A."/>
            <person name="Barry K."/>
            <person name="Baskaran P."/>
            <person name="Daum C."/>
            <person name="Fauchery L."/>
            <person name="Ihrmark K."/>
            <person name="Kuo A."/>
            <person name="LaButti K."/>
            <person name="Lipzen A."/>
            <person name="Morin E."/>
            <person name="Grigoriev I.V."/>
            <person name="Henrissat B."/>
            <person name="Lindahl B."/>
            <person name="Martin F."/>
        </authorList>
    </citation>
    <scope>NUCLEOTIDE SEQUENCE</scope>
    <source>
        <strain evidence="2">JB14</strain>
    </source>
</reference>
<feature type="region of interest" description="Disordered" evidence="1">
    <location>
        <begin position="275"/>
        <end position="301"/>
    </location>
</feature>
<proteinExistence type="predicted"/>
<keyword evidence="3" id="KW-1185">Reference proteome</keyword>
<evidence type="ECO:0000313" key="2">
    <source>
        <dbReference type="EMBL" id="KAE9388094.1"/>
    </source>
</evidence>
<sequence>MRRPPLVYGQWAPEDDEEEDARASSPQRQKSLPFEPQIPGPRSNLINEVLFQDKGWNEQDIGNGFGDQLNWLACTASPRFPSGYIPASETNGSTTCQPSSSAHIGNARLSCHLSGSGSAPSQLSFSTNTAANPGLHPPGILIMDTTRERDDPGIGACPRSSYTPIYGVNPYLGKFTCGYQRRQYPKWLQLLEDTQAGAGIQGPTAGDNSHGPSSFHPIPSGIPLSAPSRTPPLGPSRIPQQVGPQVGSPPHGQFGSADPSLAHLLQDDQALPNTARHKQEGKHRDPDQRDISPHNQGRHARYNAHGLAPDFQGVSGAPLALPAPQQPLAPAFGVKPSTHPPQQATGWTQFPGSHCLPTQQSYAHHVPYPGQLYYLHPSVAYPHYAPPTGQHALP</sequence>
<feature type="region of interest" description="Disordered" evidence="1">
    <location>
        <begin position="1"/>
        <end position="42"/>
    </location>
</feature>
<dbReference type="AlphaFoldDB" id="A0A6A4GSH6"/>
<name>A0A6A4GSH6_9AGAR</name>
<evidence type="ECO:0000313" key="3">
    <source>
        <dbReference type="Proteomes" id="UP000799118"/>
    </source>
</evidence>
<gene>
    <name evidence="2" type="ORF">BT96DRAFT_1004520</name>
</gene>
<evidence type="ECO:0000256" key="1">
    <source>
        <dbReference type="SAM" id="MobiDB-lite"/>
    </source>
</evidence>
<feature type="region of interest" description="Disordered" evidence="1">
    <location>
        <begin position="198"/>
        <end position="259"/>
    </location>
</feature>
<accession>A0A6A4GSH6</accession>
<feature type="compositionally biased region" description="Low complexity" evidence="1">
    <location>
        <begin position="239"/>
        <end position="253"/>
    </location>
</feature>
<dbReference type="EMBL" id="ML769762">
    <property type="protein sequence ID" value="KAE9388094.1"/>
    <property type="molecule type" value="Genomic_DNA"/>
</dbReference>
<feature type="compositionally biased region" description="Basic and acidic residues" evidence="1">
    <location>
        <begin position="282"/>
        <end position="292"/>
    </location>
</feature>